<name>A0A3M7M6Z1_9PLEO</name>
<organism evidence="2 3">
    <name type="scientific">Pyrenophora seminiperda CCB06</name>
    <dbReference type="NCBI Taxonomy" id="1302712"/>
    <lineage>
        <taxon>Eukaryota</taxon>
        <taxon>Fungi</taxon>
        <taxon>Dikarya</taxon>
        <taxon>Ascomycota</taxon>
        <taxon>Pezizomycotina</taxon>
        <taxon>Dothideomycetes</taxon>
        <taxon>Pleosporomycetidae</taxon>
        <taxon>Pleosporales</taxon>
        <taxon>Pleosporineae</taxon>
        <taxon>Pleosporaceae</taxon>
        <taxon>Pyrenophora</taxon>
    </lineage>
</organism>
<evidence type="ECO:0000256" key="1">
    <source>
        <dbReference type="SAM" id="MobiDB-lite"/>
    </source>
</evidence>
<feature type="compositionally biased region" description="Basic and acidic residues" evidence="1">
    <location>
        <begin position="102"/>
        <end position="111"/>
    </location>
</feature>
<gene>
    <name evidence="2" type="ORF">GMOD_00000234</name>
</gene>
<feature type="compositionally biased region" description="Polar residues" evidence="1">
    <location>
        <begin position="61"/>
        <end position="70"/>
    </location>
</feature>
<dbReference type="AlphaFoldDB" id="A0A3M7M6Z1"/>
<reference evidence="2 3" key="1">
    <citation type="journal article" date="2014" name="PLoS ONE">
        <title>De novo Genome Assembly of the Fungal Plant Pathogen Pyrenophora semeniperda.</title>
        <authorList>
            <person name="Soliai M.M."/>
            <person name="Meyer S.E."/>
            <person name="Udall J.A."/>
            <person name="Elzinga D.E."/>
            <person name="Hermansen R.A."/>
            <person name="Bodily P.M."/>
            <person name="Hart A.A."/>
            <person name="Coleman C.E."/>
        </authorList>
    </citation>
    <scope>NUCLEOTIDE SEQUENCE [LARGE SCALE GENOMIC DNA]</scope>
    <source>
        <strain evidence="2 3">CCB06</strain>
        <tissue evidence="2">Mycelium</tissue>
    </source>
</reference>
<evidence type="ECO:0000313" key="2">
    <source>
        <dbReference type="EMBL" id="RMZ70174.1"/>
    </source>
</evidence>
<sequence>MTHLSVNVPAIPANSLHQYRHLLFEYQAYYQINPHKYQPPTTIMSDAFRKDTHTKIGEAMQPQSTKSTGTKIKESLTGTGDKVAREAQPDSSKTNTQSTMDKFGRSKDRNVHGSTGESIVDKTKDALGMGHHTHHTNTTHTHGSGL</sequence>
<dbReference type="Gene3D" id="6.10.280.100">
    <property type="match status" value="1"/>
</dbReference>
<evidence type="ECO:0000313" key="3">
    <source>
        <dbReference type="Proteomes" id="UP000265663"/>
    </source>
</evidence>
<protein>
    <submittedName>
        <fullName evidence="2">Chaperone heat shock Hsp12</fullName>
    </submittedName>
</protein>
<proteinExistence type="predicted"/>
<feature type="compositionally biased region" description="Polar residues" evidence="1">
    <location>
        <begin position="89"/>
        <end position="100"/>
    </location>
</feature>
<dbReference type="OrthoDB" id="2348401at2759"/>
<dbReference type="InterPro" id="IPR007250">
    <property type="entry name" value="HSP9_HSP12"/>
</dbReference>
<dbReference type="Proteomes" id="UP000265663">
    <property type="component" value="Unassembled WGS sequence"/>
</dbReference>
<feature type="region of interest" description="Disordered" evidence="1">
    <location>
        <begin position="56"/>
        <end position="119"/>
    </location>
</feature>
<dbReference type="EMBL" id="KE747824">
    <property type="protein sequence ID" value="RMZ70174.1"/>
    <property type="molecule type" value="Genomic_DNA"/>
</dbReference>
<accession>A0A3M7M6Z1</accession>
<keyword evidence="3" id="KW-1185">Reference proteome</keyword>
<keyword evidence="2" id="KW-0346">Stress response</keyword>
<dbReference type="Pfam" id="PF04119">
    <property type="entry name" value="HSP9_HSP12"/>
    <property type="match status" value="1"/>
</dbReference>